<proteinExistence type="inferred from homology"/>
<dbReference type="Proteomes" id="UP000199488">
    <property type="component" value="Unassembled WGS sequence"/>
</dbReference>
<dbReference type="EMBL" id="FNNC01000001">
    <property type="protein sequence ID" value="SDW23103.1"/>
    <property type="molecule type" value="Genomic_DNA"/>
</dbReference>
<evidence type="ECO:0000256" key="8">
    <source>
        <dbReference type="ARBA" id="ARBA00022898"/>
    </source>
</evidence>
<dbReference type="InterPro" id="IPR043131">
    <property type="entry name" value="BCAT-like_N"/>
</dbReference>
<dbReference type="InterPro" id="IPR043132">
    <property type="entry name" value="BCAT-like_C"/>
</dbReference>
<dbReference type="Pfam" id="PF01063">
    <property type="entry name" value="Aminotran_4"/>
    <property type="match status" value="1"/>
</dbReference>
<dbReference type="NCBIfam" id="TIGR01121">
    <property type="entry name" value="D_amino_aminoT"/>
    <property type="match status" value="1"/>
</dbReference>
<dbReference type="PROSITE" id="PS00770">
    <property type="entry name" value="AA_TRANSFER_CLASS_4"/>
    <property type="match status" value="1"/>
</dbReference>
<evidence type="ECO:0000313" key="14">
    <source>
        <dbReference type="Proteomes" id="UP000199488"/>
    </source>
</evidence>
<dbReference type="PANTHER" id="PTHR42743">
    <property type="entry name" value="AMINO-ACID AMINOTRANSFERASE"/>
    <property type="match status" value="1"/>
</dbReference>
<sequence>MSYVMYNESIIPKEEAAISFEDRGYYFGDGIYEVIRVYNGKLFLQEGHLERFQASASKLDLVVPYSPDTMKSLLRRLIDKNGLTTGYIYFQLTRGIQARDHLYERGTAPVLTGFTKTAGVPFAKQTDGIDVYATEDIRWLRCDIKTINLLGNVLAKRAAEDHHCAEALQHRGDVITEGSSTNAFIVKDETIITHPQSNYILEGITKRYVLQLAKQLNIPVEQRPFTIGEAKEADEMFMTSTSVEIVPVRSIQGSFEAGYGHSPVTRELLGEFRREVELFEAGDTQPLVTYN</sequence>
<evidence type="ECO:0000256" key="3">
    <source>
        <dbReference type="ARBA" id="ARBA00011738"/>
    </source>
</evidence>
<comment type="cofactor">
    <cofactor evidence="1 11">
        <name>pyridoxal 5'-phosphate</name>
        <dbReference type="ChEBI" id="CHEBI:597326"/>
    </cofactor>
</comment>
<dbReference type="OrthoDB" id="9805628at2"/>
<dbReference type="InterPro" id="IPR001544">
    <property type="entry name" value="Aminotrans_IV"/>
</dbReference>
<accession>A0A1H2RUE1</accession>
<comment type="subunit">
    <text evidence="3">Homodimer.</text>
</comment>
<dbReference type="CDD" id="cd01558">
    <property type="entry name" value="D-AAT_like"/>
    <property type="match status" value="1"/>
</dbReference>
<keyword evidence="6" id="KW-0032">Aminotransferase</keyword>
<evidence type="ECO:0000256" key="5">
    <source>
        <dbReference type="ARBA" id="ARBA00021779"/>
    </source>
</evidence>
<dbReference type="InterPro" id="IPR018300">
    <property type="entry name" value="Aminotrans_IV_CS"/>
</dbReference>
<dbReference type="EC" id="2.6.1.21" evidence="4 12"/>
<evidence type="ECO:0000256" key="4">
    <source>
        <dbReference type="ARBA" id="ARBA00012874"/>
    </source>
</evidence>
<protein>
    <recommendedName>
        <fullName evidence="5 12">D-alanine aminotransferase</fullName>
        <ecNumber evidence="4 12">2.6.1.21</ecNumber>
    </recommendedName>
</protein>
<evidence type="ECO:0000256" key="9">
    <source>
        <dbReference type="ARBA" id="ARBA00047911"/>
    </source>
</evidence>
<comment type="catalytic activity">
    <reaction evidence="9 12">
        <text>D-alanine + 2-oxoglutarate = D-glutamate + pyruvate</text>
        <dbReference type="Rhea" id="RHEA:15869"/>
        <dbReference type="ChEBI" id="CHEBI:15361"/>
        <dbReference type="ChEBI" id="CHEBI:16810"/>
        <dbReference type="ChEBI" id="CHEBI:29986"/>
        <dbReference type="ChEBI" id="CHEBI:57416"/>
        <dbReference type="EC" id="2.6.1.21"/>
    </reaction>
</comment>
<dbReference type="RefSeq" id="WP_091611738.1">
    <property type="nucleotide sequence ID" value="NZ_FNNC01000001.1"/>
</dbReference>
<evidence type="ECO:0000313" key="13">
    <source>
        <dbReference type="EMBL" id="SDW23103.1"/>
    </source>
</evidence>
<dbReference type="GO" id="GO:0008652">
    <property type="term" value="P:amino acid biosynthetic process"/>
    <property type="evidence" value="ECO:0007669"/>
    <property type="project" value="UniProtKB-ARBA"/>
</dbReference>
<organism evidence="13 14">
    <name type="scientific">Marinococcus luteus</name>
    <dbReference type="NCBI Taxonomy" id="1122204"/>
    <lineage>
        <taxon>Bacteria</taxon>
        <taxon>Bacillati</taxon>
        <taxon>Bacillota</taxon>
        <taxon>Bacilli</taxon>
        <taxon>Bacillales</taxon>
        <taxon>Bacillaceae</taxon>
        <taxon>Marinococcus</taxon>
    </lineage>
</organism>
<evidence type="ECO:0000256" key="7">
    <source>
        <dbReference type="ARBA" id="ARBA00022679"/>
    </source>
</evidence>
<keyword evidence="7" id="KW-0808">Transferase</keyword>
<dbReference type="InterPro" id="IPR050571">
    <property type="entry name" value="Class-IV_PLP-Dep_Aminotrnsfr"/>
</dbReference>
<comment type="similarity">
    <text evidence="2 10">Belongs to the class-IV pyridoxal-phosphate-dependent aminotransferase family.</text>
</comment>
<gene>
    <name evidence="13" type="ORF">SAMN05421781_0920</name>
</gene>
<dbReference type="STRING" id="1122204.SAMN05421781_0920"/>
<evidence type="ECO:0000256" key="12">
    <source>
        <dbReference type="RuleBase" id="RU004520"/>
    </source>
</evidence>
<dbReference type="GO" id="GO:0046394">
    <property type="term" value="P:carboxylic acid biosynthetic process"/>
    <property type="evidence" value="ECO:0007669"/>
    <property type="project" value="UniProtKB-ARBA"/>
</dbReference>
<keyword evidence="8 11" id="KW-0663">Pyridoxal phosphate</keyword>
<dbReference type="GO" id="GO:0046416">
    <property type="term" value="P:D-amino acid metabolic process"/>
    <property type="evidence" value="ECO:0007669"/>
    <property type="project" value="InterPro"/>
</dbReference>
<evidence type="ECO:0000256" key="10">
    <source>
        <dbReference type="RuleBase" id="RU004106"/>
    </source>
</evidence>
<evidence type="ECO:0000256" key="11">
    <source>
        <dbReference type="RuleBase" id="RU004516"/>
    </source>
</evidence>
<reference evidence="13 14" key="1">
    <citation type="submission" date="2016-10" db="EMBL/GenBank/DDBJ databases">
        <authorList>
            <person name="de Groot N.N."/>
        </authorList>
    </citation>
    <scope>NUCLEOTIDE SEQUENCE [LARGE SCALE GENOMIC DNA]</scope>
    <source>
        <strain evidence="13 14">DSM 23126</strain>
    </source>
</reference>
<dbReference type="SUPFAM" id="SSF56752">
    <property type="entry name" value="D-aminoacid aminotransferase-like PLP-dependent enzymes"/>
    <property type="match status" value="1"/>
</dbReference>
<dbReference type="GO" id="GO:0047810">
    <property type="term" value="F:D-alanine-2-oxoglutarate aminotransferase activity"/>
    <property type="evidence" value="ECO:0007669"/>
    <property type="project" value="UniProtKB-EC"/>
</dbReference>
<dbReference type="AlphaFoldDB" id="A0A1H2RUE1"/>
<evidence type="ECO:0000256" key="2">
    <source>
        <dbReference type="ARBA" id="ARBA00009320"/>
    </source>
</evidence>
<dbReference type="PANTHER" id="PTHR42743:SF10">
    <property type="entry name" value="D-ALANINE AMINOTRANSFERASE"/>
    <property type="match status" value="1"/>
</dbReference>
<dbReference type="InterPro" id="IPR036038">
    <property type="entry name" value="Aminotransferase-like"/>
</dbReference>
<evidence type="ECO:0000256" key="6">
    <source>
        <dbReference type="ARBA" id="ARBA00022576"/>
    </source>
</evidence>
<dbReference type="Gene3D" id="3.30.470.10">
    <property type="match status" value="1"/>
</dbReference>
<dbReference type="InterPro" id="IPR005784">
    <property type="entry name" value="D_amino_transT"/>
</dbReference>
<comment type="function">
    <text evidence="12">Acts on the D-isomers of alanine, leucine, aspartate, glutamate, aminobutyrate, norvaline and asparagine. The enzyme transfers an amino group from a substrate D-amino acid to the pyridoxal phosphate cofactor to form pyridoxamine and an alpha-keto acid in the first half-reaction.</text>
</comment>
<dbReference type="Gene3D" id="3.20.10.10">
    <property type="entry name" value="D-amino Acid Aminotransferase, subunit A, domain 2"/>
    <property type="match status" value="1"/>
</dbReference>
<dbReference type="GO" id="GO:0030170">
    <property type="term" value="F:pyridoxal phosphate binding"/>
    <property type="evidence" value="ECO:0007669"/>
    <property type="project" value="InterPro"/>
</dbReference>
<keyword evidence="14" id="KW-1185">Reference proteome</keyword>
<dbReference type="FunFam" id="3.20.10.10:FF:000002">
    <property type="entry name" value="D-alanine aminotransferase"/>
    <property type="match status" value="1"/>
</dbReference>
<dbReference type="GO" id="GO:0005829">
    <property type="term" value="C:cytosol"/>
    <property type="evidence" value="ECO:0007669"/>
    <property type="project" value="TreeGrafter"/>
</dbReference>
<name>A0A1H2RUE1_9BACI</name>
<evidence type="ECO:0000256" key="1">
    <source>
        <dbReference type="ARBA" id="ARBA00001933"/>
    </source>
</evidence>